<dbReference type="EMBL" id="CAKMRJ010004445">
    <property type="protein sequence ID" value="CAH1435981.1"/>
    <property type="molecule type" value="Genomic_DNA"/>
</dbReference>
<comment type="caution">
    <text evidence="1">The sequence shown here is derived from an EMBL/GenBank/DDBJ whole genome shotgun (WGS) entry which is preliminary data.</text>
</comment>
<keyword evidence="2" id="KW-1185">Reference proteome</keyword>
<proteinExistence type="predicted"/>
<reference evidence="1 2" key="1">
    <citation type="submission" date="2022-01" db="EMBL/GenBank/DDBJ databases">
        <authorList>
            <person name="Xiong W."/>
            <person name="Schranz E."/>
        </authorList>
    </citation>
    <scope>NUCLEOTIDE SEQUENCE [LARGE SCALE GENOMIC DNA]</scope>
</reference>
<sequence>MFRATRVQATKIIDIPHFVHLRSPCSSPPSASSTHCQPFPLTTHRRALVVDVASNVSHLRRSNSRSRDTPGTTMLYGCSFIHLISVRPHSHIQRCSAQLYIWGKVKNNCDKWTYPQPHMNLRYLTCGARAGKLLCLVMIVDIYLKEIITSVPVHDFL</sequence>
<protein>
    <submittedName>
        <fullName evidence="1">Uncharacterized protein</fullName>
    </submittedName>
</protein>
<evidence type="ECO:0000313" key="2">
    <source>
        <dbReference type="Proteomes" id="UP001157418"/>
    </source>
</evidence>
<dbReference type="AlphaFoldDB" id="A0AAU9N911"/>
<evidence type="ECO:0000313" key="1">
    <source>
        <dbReference type="EMBL" id="CAH1435981.1"/>
    </source>
</evidence>
<dbReference type="Proteomes" id="UP001157418">
    <property type="component" value="Unassembled WGS sequence"/>
</dbReference>
<gene>
    <name evidence="1" type="ORF">LVIROSA_LOCUS22376</name>
</gene>
<accession>A0AAU9N911</accession>
<organism evidence="1 2">
    <name type="scientific">Lactuca virosa</name>
    <dbReference type="NCBI Taxonomy" id="75947"/>
    <lineage>
        <taxon>Eukaryota</taxon>
        <taxon>Viridiplantae</taxon>
        <taxon>Streptophyta</taxon>
        <taxon>Embryophyta</taxon>
        <taxon>Tracheophyta</taxon>
        <taxon>Spermatophyta</taxon>
        <taxon>Magnoliopsida</taxon>
        <taxon>eudicotyledons</taxon>
        <taxon>Gunneridae</taxon>
        <taxon>Pentapetalae</taxon>
        <taxon>asterids</taxon>
        <taxon>campanulids</taxon>
        <taxon>Asterales</taxon>
        <taxon>Asteraceae</taxon>
        <taxon>Cichorioideae</taxon>
        <taxon>Cichorieae</taxon>
        <taxon>Lactucinae</taxon>
        <taxon>Lactuca</taxon>
    </lineage>
</organism>
<name>A0AAU9N911_9ASTR</name>